<evidence type="ECO:0000259" key="2">
    <source>
        <dbReference type="Pfam" id="PF01095"/>
    </source>
</evidence>
<evidence type="ECO:0000313" key="3">
    <source>
        <dbReference type="EMBL" id="KAG8390694.1"/>
    </source>
</evidence>
<dbReference type="Gene3D" id="2.160.20.10">
    <property type="entry name" value="Single-stranded right-handed beta-helix, Pectin lyase-like"/>
    <property type="match status" value="1"/>
</dbReference>
<dbReference type="InterPro" id="IPR012334">
    <property type="entry name" value="Pectin_lyas_fold"/>
</dbReference>
<dbReference type="InterPro" id="IPR000070">
    <property type="entry name" value="Pectinesterase_cat"/>
</dbReference>
<evidence type="ECO:0000313" key="4">
    <source>
        <dbReference type="Proteomes" id="UP000826271"/>
    </source>
</evidence>
<accession>A0AAV6YD49</accession>
<gene>
    <name evidence="3" type="ORF">BUALT_Bualt01G0110200</name>
</gene>
<feature type="domain" description="Pectinesterase catalytic" evidence="2">
    <location>
        <begin position="9"/>
        <end position="53"/>
    </location>
</feature>
<dbReference type="EMBL" id="WHWC01000001">
    <property type="protein sequence ID" value="KAG8390694.1"/>
    <property type="molecule type" value="Genomic_DNA"/>
</dbReference>
<name>A0AAV6YD49_9LAMI</name>
<evidence type="ECO:0000256" key="1">
    <source>
        <dbReference type="ARBA" id="ARBA00022801"/>
    </source>
</evidence>
<dbReference type="Proteomes" id="UP000826271">
    <property type="component" value="Unassembled WGS sequence"/>
</dbReference>
<comment type="caution">
    <text evidence="3">The sequence shown here is derived from an EMBL/GenBank/DDBJ whole genome shotgun (WGS) entry which is preliminary data.</text>
</comment>
<reference evidence="3" key="1">
    <citation type="submission" date="2019-10" db="EMBL/GenBank/DDBJ databases">
        <authorList>
            <person name="Zhang R."/>
            <person name="Pan Y."/>
            <person name="Wang J."/>
            <person name="Ma R."/>
            <person name="Yu S."/>
        </authorList>
    </citation>
    <scope>NUCLEOTIDE SEQUENCE</scope>
    <source>
        <strain evidence="3">LA-IB0</strain>
        <tissue evidence="3">Leaf</tissue>
    </source>
</reference>
<proteinExistence type="predicted"/>
<keyword evidence="4" id="KW-1185">Reference proteome</keyword>
<dbReference type="AlphaFoldDB" id="A0AAV6YD49"/>
<dbReference type="GO" id="GO:0030599">
    <property type="term" value="F:pectinesterase activity"/>
    <property type="evidence" value="ECO:0007669"/>
    <property type="project" value="InterPro"/>
</dbReference>
<keyword evidence="1" id="KW-0378">Hydrolase</keyword>
<sequence length="75" mass="8602">MTCGLDGKNRTTDSLTYKEFRNQGPSAATSGRVDWVGYKTVSNPEELQRFTIYMVDRGTRNELEQQNVMFEVYLG</sequence>
<organism evidence="3 4">
    <name type="scientific">Buddleja alternifolia</name>
    <dbReference type="NCBI Taxonomy" id="168488"/>
    <lineage>
        <taxon>Eukaryota</taxon>
        <taxon>Viridiplantae</taxon>
        <taxon>Streptophyta</taxon>
        <taxon>Embryophyta</taxon>
        <taxon>Tracheophyta</taxon>
        <taxon>Spermatophyta</taxon>
        <taxon>Magnoliopsida</taxon>
        <taxon>eudicotyledons</taxon>
        <taxon>Gunneridae</taxon>
        <taxon>Pentapetalae</taxon>
        <taxon>asterids</taxon>
        <taxon>lamiids</taxon>
        <taxon>Lamiales</taxon>
        <taxon>Scrophulariaceae</taxon>
        <taxon>Buddlejeae</taxon>
        <taxon>Buddleja</taxon>
    </lineage>
</organism>
<dbReference type="Pfam" id="PF01095">
    <property type="entry name" value="Pectinesterase"/>
    <property type="match status" value="1"/>
</dbReference>
<dbReference type="GO" id="GO:0042545">
    <property type="term" value="P:cell wall modification"/>
    <property type="evidence" value="ECO:0007669"/>
    <property type="project" value="InterPro"/>
</dbReference>
<protein>
    <recommendedName>
        <fullName evidence="2">Pectinesterase catalytic domain-containing protein</fullName>
    </recommendedName>
</protein>